<dbReference type="SUPFAM" id="SSF52540">
    <property type="entry name" value="P-loop containing nucleoside triphosphate hydrolases"/>
    <property type="match status" value="1"/>
</dbReference>
<dbReference type="UniPathway" id="UPA00359">
    <property type="reaction ID" value="UER00482"/>
</dbReference>
<dbReference type="OrthoDB" id="9766423at2"/>
<dbReference type="InterPro" id="IPR027417">
    <property type="entry name" value="P-loop_NTPase"/>
</dbReference>
<dbReference type="GO" id="GO:0009244">
    <property type="term" value="P:lipopolysaccharide core region biosynthetic process"/>
    <property type="evidence" value="ECO:0007669"/>
    <property type="project" value="TreeGrafter"/>
</dbReference>
<evidence type="ECO:0000256" key="9">
    <source>
        <dbReference type="ARBA" id="ARBA00022777"/>
    </source>
</evidence>
<dbReference type="PANTHER" id="PTHR42724:SF1">
    <property type="entry name" value="TETRAACYLDISACCHARIDE 4'-KINASE, MITOCHONDRIAL-RELATED"/>
    <property type="match status" value="1"/>
</dbReference>
<dbReference type="GO" id="GO:0005886">
    <property type="term" value="C:plasma membrane"/>
    <property type="evidence" value="ECO:0007669"/>
    <property type="project" value="TreeGrafter"/>
</dbReference>
<dbReference type="EC" id="2.7.1.130" evidence="3 13"/>
<dbReference type="GO" id="GO:0009245">
    <property type="term" value="P:lipid A biosynthetic process"/>
    <property type="evidence" value="ECO:0007669"/>
    <property type="project" value="UniProtKB-UniRule"/>
</dbReference>
<evidence type="ECO:0000256" key="4">
    <source>
        <dbReference type="ARBA" id="ARBA00016436"/>
    </source>
</evidence>
<keyword evidence="15" id="KW-1185">Reference proteome</keyword>
<dbReference type="Pfam" id="PF02606">
    <property type="entry name" value="LpxK"/>
    <property type="match status" value="1"/>
</dbReference>
<organism evidence="14 15">
    <name type="scientific">Bacteroides coprosuis DSM 18011</name>
    <dbReference type="NCBI Taxonomy" id="679937"/>
    <lineage>
        <taxon>Bacteria</taxon>
        <taxon>Pseudomonadati</taxon>
        <taxon>Bacteroidota</taxon>
        <taxon>Bacteroidia</taxon>
        <taxon>Bacteroidales</taxon>
        <taxon>Bacteroidaceae</taxon>
        <taxon>Bacteroides</taxon>
    </lineage>
</organism>
<dbReference type="eggNOG" id="COG1663">
    <property type="taxonomic scope" value="Bacteria"/>
</dbReference>
<sequence>MNNQNHHIQIKKWLSPISFLYGIGVRLRNKLFDWNILKQQTYKLPIICIGNITVGGTGKTPHTEYILSLLSEKHNTAVLSRGYKRKTKGFVLASAKSTAEDIGDEPFQIKQKFPNATIAVDADRRRGIEHLIKSKDPIVEAILLDDAFQHRYVKAGLNILLTDYHRLICDDKLLPSGLLREPISGKTRANIVIVTKCPDDIKPIDFNIIGKRLDLYPFQKLYFSTFKYGNLYPVFKEDKAQKIDLESLSSYDSLLLLTGIANPIYLQDELKKYSDTITYQSYKDHHDFTTRDIKDIEDKFSSLSGDNKLIITTEKDAMRLLSNPHLSSNIKDCIYAIPIEIEILQEKQSVFNQNILDYVREDKRNC</sequence>
<comment type="pathway">
    <text evidence="2 13">Glycolipid biosynthesis; lipid IV(A) biosynthesis; lipid IV(A) from (3R)-3-hydroxytetradecanoyl-[acyl-carrier-protein] and UDP-N-acetyl-alpha-D-glucosamine: step 6/6.</text>
</comment>
<dbReference type="GO" id="GO:0005524">
    <property type="term" value="F:ATP binding"/>
    <property type="evidence" value="ECO:0007669"/>
    <property type="project" value="UniProtKB-UniRule"/>
</dbReference>
<evidence type="ECO:0000256" key="13">
    <source>
        <dbReference type="HAMAP-Rule" id="MF_00409"/>
    </source>
</evidence>
<evidence type="ECO:0000256" key="3">
    <source>
        <dbReference type="ARBA" id="ARBA00012071"/>
    </source>
</evidence>
<evidence type="ECO:0000256" key="5">
    <source>
        <dbReference type="ARBA" id="ARBA00022516"/>
    </source>
</evidence>
<protein>
    <recommendedName>
        <fullName evidence="4 13">Tetraacyldisaccharide 4'-kinase</fullName>
        <ecNumber evidence="3 13">2.7.1.130</ecNumber>
    </recommendedName>
    <alternativeName>
        <fullName evidence="12 13">Lipid A 4'-kinase</fullName>
    </alternativeName>
</protein>
<dbReference type="InterPro" id="IPR003758">
    <property type="entry name" value="LpxK"/>
</dbReference>
<gene>
    <name evidence="13" type="primary">lpxK</name>
    <name evidence="14" type="ORF">Bcop_0801</name>
</gene>
<dbReference type="Proteomes" id="UP000018439">
    <property type="component" value="Chromosome"/>
</dbReference>
<dbReference type="GO" id="GO:0009029">
    <property type="term" value="F:lipid-A 4'-kinase activity"/>
    <property type="evidence" value="ECO:0007669"/>
    <property type="project" value="UniProtKB-UniRule"/>
</dbReference>
<reference evidence="14 15" key="1">
    <citation type="journal article" date="2011" name="Stand. Genomic Sci.">
        <title>Non-contiguous finished genome sequence of Bacteroides coprosuis type strain (PC139).</title>
        <authorList>
            <person name="Land M."/>
            <person name="Held B."/>
            <person name="Gronow S."/>
            <person name="Abt B."/>
            <person name="Lucas S."/>
            <person name="Del Rio T.G."/>
            <person name="Nolan M."/>
            <person name="Tice H."/>
            <person name="Cheng J.F."/>
            <person name="Pitluck S."/>
            <person name="Liolios K."/>
            <person name="Pagani I."/>
            <person name="Ivanova N."/>
            <person name="Mavromatis K."/>
            <person name="Mikhailova N."/>
            <person name="Pati A."/>
            <person name="Tapia R."/>
            <person name="Han C."/>
            <person name="Goodwin L."/>
            <person name="Chen A."/>
            <person name="Palaniappan K."/>
            <person name="Hauser L."/>
            <person name="Brambilla E.M."/>
            <person name="Rohde M."/>
            <person name="Goker M."/>
            <person name="Detter J.C."/>
            <person name="Woyke T."/>
            <person name="Bristow J."/>
            <person name="Eisen J.A."/>
            <person name="Markowitz V."/>
            <person name="Hugenholtz P."/>
            <person name="Kyrpides N.C."/>
            <person name="Klenk H.P."/>
            <person name="Lapidus A."/>
        </authorList>
    </citation>
    <scope>NUCLEOTIDE SEQUENCE [LARGE SCALE GENOMIC DNA]</scope>
    <source>
        <strain evidence="14 15">DSM 18011</strain>
    </source>
</reference>
<evidence type="ECO:0000256" key="8">
    <source>
        <dbReference type="ARBA" id="ARBA00022741"/>
    </source>
</evidence>
<evidence type="ECO:0000313" key="14">
    <source>
        <dbReference type="EMBL" id="EGJ71015.1"/>
    </source>
</evidence>
<evidence type="ECO:0000313" key="15">
    <source>
        <dbReference type="Proteomes" id="UP000018439"/>
    </source>
</evidence>
<evidence type="ECO:0000256" key="11">
    <source>
        <dbReference type="ARBA" id="ARBA00023098"/>
    </source>
</evidence>
<evidence type="ECO:0000256" key="2">
    <source>
        <dbReference type="ARBA" id="ARBA00004870"/>
    </source>
</evidence>
<dbReference type="HOGENOM" id="CLU_038816_6_0_10"/>
<dbReference type="HAMAP" id="MF_00409">
    <property type="entry name" value="LpxK"/>
    <property type="match status" value="1"/>
</dbReference>
<evidence type="ECO:0000256" key="1">
    <source>
        <dbReference type="ARBA" id="ARBA00002274"/>
    </source>
</evidence>
<accession>F3ZT53</accession>
<keyword evidence="10 13" id="KW-0067">ATP-binding</keyword>
<evidence type="ECO:0000256" key="7">
    <source>
        <dbReference type="ARBA" id="ARBA00022679"/>
    </source>
</evidence>
<keyword evidence="7 13" id="KW-0808">Transferase</keyword>
<dbReference type="AlphaFoldDB" id="F3ZT53"/>
<feature type="binding site" evidence="13">
    <location>
        <begin position="53"/>
        <end position="60"/>
    </location>
    <ligand>
        <name>ATP</name>
        <dbReference type="ChEBI" id="CHEBI:30616"/>
    </ligand>
</feature>
<proteinExistence type="inferred from homology"/>
<dbReference type="PANTHER" id="PTHR42724">
    <property type="entry name" value="TETRAACYLDISACCHARIDE 4'-KINASE"/>
    <property type="match status" value="1"/>
</dbReference>
<comment type="catalytic activity">
    <reaction evidence="13">
        <text>a lipid A disaccharide + ATP = a lipid IVA + ADP + H(+)</text>
        <dbReference type="Rhea" id="RHEA:67840"/>
        <dbReference type="ChEBI" id="CHEBI:15378"/>
        <dbReference type="ChEBI" id="CHEBI:30616"/>
        <dbReference type="ChEBI" id="CHEBI:176343"/>
        <dbReference type="ChEBI" id="CHEBI:176425"/>
        <dbReference type="ChEBI" id="CHEBI:456216"/>
        <dbReference type="EC" id="2.7.1.130"/>
    </reaction>
</comment>
<comment type="similarity">
    <text evidence="13">Belongs to the LpxK family.</text>
</comment>
<dbReference type="NCBIfam" id="TIGR00682">
    <property type="entry name" value="lpxK"/>
    <property type="match status" value="1"/>
</dbReference>
<comment type="function">
    <text evidence="1 13">Transfers the gamma-phosphate of ATP to the 4'-position of a tetraacyldisaccharide 1-phosphate intermediate (termed DS-1-P) to form tetraacyldisaccharide 1,4'-bis-phosphate (lipid IVA).</text>
</comment>
<keyword evidence="8 13" id="KW-0547">Nucleotide-binding</keyword>
<name>F3ZT53_9BACE</name>
<keyword evidence="11 13" id="KW-0443">Lipid metabolism</keyword>
<dbReference type="STRING" id="679937.Bcop_0801"/>
<dbReference type="EMBL" id="CM001167">
    <property type="protein sequence ID" value="EGJ71015.1"/>
    <property type="molecule type" value="Genomic_DNA"/>
</dbReference>
<keyword evidence="5 13" id="KW-0444">Lipid biosynthesis</keyword>
<evidence type="ECO:0000256" key="6">
    <source>
        <dbReference type="ARBA" id="ARBA00022556"/>
    </source>
</evidence>
<keyword evidence="9 13" id="KW-0418">Kinase</keyword>
<evidence type="ECO:0000256" key="10">
    <source>
        <dbReference type="ARBA" id="ARBA00022840"/>
    </source>
</evidence>
<keyword evidence="6 13" id="KW-0441">Lipid A biosynthesis</keyword>
<evidence type="ECO:0000256" key="12">
    <source>
        <dbReference type="ARBA" id="ARBA00029757"/>
    </source>
</evidence>